<dbReference type="PROSITE" id="PS51125">
    <property type="entry name" value="NHL"/>
    <property type="match status" value="2"/>
</dbReference>
<evidence type="ECO:0000256" key="6">
    <source>
        <dbReference type="ARBA" id="ARBA00023157"/>
    </source>
</evidence>
<dbReference type="CDD" id="cd14958">
    <property type="entry name" value="NHL_PAL_like"/>
    <property type="match status" value="1"/>
</dbReference>
<dbReference type="Pfam" id="PF01436">
    <property type="entry name" value="NHL"/>
    <property type="match status" value="3"/>
</dbReference>
<gene>
    <name evidence="11" type="ORF">ANN_16555</name>
</gene>
<feature type="transmembrane region" description="Helical" evidence="10">
    <location>
        <begin position="364"/>
        <end position="386"/>
    </location>
</feature>
<keyword evidence="10" id="KW-0472">Membrane</keyword>
<dbReference type="InterPro" id="IPR000720">
    <property type="entry name" value="PHM/PAL"/>
</dbReference>
<reference evidence="11 12" key="1">
    <citation type="journal article" date="2022" name="Allergy">
        <title>Genome assembly and annotation of Periplaneta americana reveal a comprehensive cockroach allergen profile.</title>
        <authorList>
            <person name="Wang L."/>
            <person name="Xiong Q."/>
            <person name="Saelim N."/>
            <person name="Wang L."/>
            <person name="Nong W."/>
            <person name="Wan A.T."/>
            <person name="Shi M."/>
            <person name="Liu X."/>
            <person name="Cao Q."/>
            <person name="Hui J.H.L."/>
            <person name="Sookrung N."/>
            <person name="Leung T.F."/>
            <person name="Tungtrongchitr A."/>
            <person name="Tsui S.K.W."/>
        </authorList>
    </citation>
    <scope>NUCLEOTIDE SEQUENCE [LARGE SCALE GENOMIC DNA]</scope>
    <source>
        <strain evidence="11">PWHHKU_190912</strain>
    </source>
</reference>
<evidence type="ECO:0000256" key="5">
    <source>
        <dbReference type="ARBA" id="ARBA00022737"/>
    </source>
</evidence>
<evidence type="ECO:0000313" key="12">
    <source>
        <dbReference type="Proteomes" id="UP001148838"/>
    </source>
</evidence>
<keyword evidence="10" id="KW-0812">Transmembrane</keyword>
<evidence type="ECO:0000256" key="7">
    <source>
        <dbReference type="ARBA" id="ARBA00023180"/>
    </source>
</evidence>
<feature type="repeat" description="NHL" evidence="9">
    <location>
        <begin position="88"/>
        <end position="129"/>
    </location>
</feature>
<comment type="cofactor">
    <cofactor evidence="1">
        <name>Zn(2+)</name>
        <dbReference type="ChEBI" id="CHEBI:29105"/>
    </cofactor>
</comment>
<evidence type="ECO:0000313" key="11">
    <source>
        <dbReference type="EMBL" id="KAJ4436524.1"/>
    </source>
</evidence>
<keyword evidence="6" id="KW-1015">Disulfide bond</keyword>
<evidence type="ECO:0000256" key="10">
    <source>
        <dbReference type="SAM" id="Phobius"/>
    </source>
</evidence>
<dbReference type="Proteomes" id="UP001148838">
    <property type="component" value="Unassembled WGS sequence"/>
</dbReference>
<name>A0ABQ8SQQ4_PERAM</name>
<dbReference type="EMBL" id="JAJSOF020000021">
    <property type="protein sequence ID" value="KAJ4436524.1"/>
    <property type="molecule type" value="Genomic_DNA"/>
</dbReference>
<dbReference type="SUPFAM" id="SSF63829">
    <property type="entry name" value="Calcium-dependent phosphotriesterase"/>
    <property type="match status" value="1"/>
</dbReference>
<keyword evidence="5" id="KW-0677">Repeat</keyword>
<keyword evidence="7" id="KW-0325">Glycoprotein</keyword>
<comment type="caution">
    <text evidence="11">The sequence shown here is derived from an EMBL/GenBank/DDBJ whole genome shotgun (WGS) entry which is preliminary data.</text>
</comment>
<accession>A0ABQ8SQQ4</accession>
<dbReference type="InterPro" id="IPR001258">
    <property type="entry name" value="NHL_repeat"/>
</dbReference>
<dbReference type="PANTHER" id="PTHR10680:SF14">
    <property type="entry name" value="PEPTIDYL-GLYCINE ALPHA-AMIDATING MONOOXYGENASE"/>
    <property type="match status" value="1"/>
</dbReference>
<dbReference type="PANTHER" id="PTHR10680">
    <property type="entry name" value="PEPTIDYL-GLYCINE ALPHA-AMIDATING MONOOXYGENASE"/>
    <property type="match status" value="1"/>
</dbReference>
<dbReference type="InterPro" id="IPR011042">
    <property type="entry name" value="6-blade_b-propeller_TolB-like"/>
</dbReference>
<dbReference type="PRINTS" id="PR00790">
    <property type="entry name" value="PAMONOXGNASE"/>
</dbReference>
<proteinExistence type="predicted"/>
<keyword evidence="3" id="KW-0479">Metal-binding</keyword>
<sequence>MAGLCEGGNEPPGSLKASYNVVENWPDPSKKLGQLSAVSFDADGNVVVFHRGDRVWDSNTFLTNNVYNQRGLGPIVQPTIVVFNASSGLVVQEWGTNIFYLPHGLTVDANNNVWVTDVALHQVFKFPPGGGTSPGKPLLTLGVAFVPGNDDGHFCKPTAVAVMSNGDFFVSDGYCNSRIMKYSMNGKLLMHFLHITRLCLGNPLLNENLPPYEFYVPHALALAEDKEMLCVADRENGRIQCFNCHNGSFIIQFRSLKMGSRLFSVAYSSAQGGLLYVVNGPEIFGGGFVSGFIISLSEKQLLGSFIPNEHGFSNPHDVAVSSDGSQVYVVELNPYKVWKFVNGLNFSKLQIVEMPLESSPASTIATVIGIVVGIMVVVAIVIFAAVMKMRKRGGSFVLGTDDLEYSQLVE</sequence>
<evidence type="ECO:0000256" key="2">
    <source>
        <dbReference type="ARBA" id="ARBA00012343"/>
    </source>
</evidence>
<keyword evidence="8" id="KW-0456">Lyase</keyword>
<dbReference type="EC" id="4.3.2.5" evidence="2"/>
<dbReference type="Gene3D" id="2.120.10.30">
    <property type="entry name" value="TolB, C-terminal domain"/>
    <property type="match status" value="1"/>
</dbReference>
<keyword evidence="4" id="KW-0732">Signal</keyword>
<evidence type="ECO:0000256" key="9">
    <source>
        <dbReference type="PROSITE-ProRule" id="PRU00504"/>
    </source>
</evidence>
<keyword evidence="10" id="KW-1133">Transmembrane helix</keyword>
<evidence type="ECO:0000256" key="4">
    <source>
        <dbReference type="ARBA" id="ARBA00022729"/>
    </source>
</evidence>
<keyword evidence="12" id="KW-1185">Reference proteome</keyword>
<evidence type="ECO:0000256" key="3">
    <source>
        <dbReference type="ARBA" id="ARBA00022723"/>
    </source>
</evidence>
<evidence type="ECO:0000256" key="1">
    <source>
        <dbReference type="ARBA" id="ARBA00001947"/>
    </source>
</evidence>
<organism evidence="11 12">
    <name type="scientific">Periplaneta americana</name>
    <name type="common">American cockroach</name>
    <name type="synonym">Blatta americana</name>
    <dbReference type="NCBI Taxonomy" id="6978"/>
    <lineage>
        <taxon>Eukaryota</taxon>
        <taxon>Metazoa</taxon>
        <taxon>Ecdysozoa</taxon>
        <taxon>Arthropoda</taxon>
        <taxon>Hexapoda</taxon>
        <taxon>Insecta</taxon>
        <taxon>Pterygota</taxon>
        <taxon>Neoptera</taxon>
        <taxon>Polyneoptera</taxon>
        <taxon>Dictyoptera</taxon>
        <taxon>Blattodea</taxon>
        <taxon>Blattoidea</taxon>
        <taxon>Blattidae</taxon>
        <taxon>Blattinae</taxon>
        <taxon>Periplaneta</taxon>
    </lineage>
</organism>
<evidence type="ECO:0000256" key="8">
    <source>
        <dbReference type="ARBA" id="ARBA00023239"/>
    </source>
</evidence>
<protein>
    <recommendedName>
        <fullName evidence="2">peptidylamidoglycolate lyase</fullName>
        <ecNumber evidence="2">4.3.2.5</ecNumber>
    </recommendedName>
</protein>
<feature type="repeat" description="NHL" evidence="9">
    <location>
        <begin position="141"/>
        <end position="185"/>
    </location>
</feature>